<feature type="transmembrane region" description="Helical" evidence="1">
    <location>
        <begin position="226"/>
        <end position="246"/>
    </location>
</feature>
<dbReference type="RefSeq" id="WP_243991334.1">
    <property type="nucleotide sequence ID" value="NZ_JALHLE010000005.1"/>
</dbReference>
<protein>
    <submittedName>
        <fullName evidence="2">DMT family transporter</fullName>
    </submittedName>
</protein>
<feature type="transmembrane region" description="Helical" evidence="1">
    <location>
        <begin position="193"/>
        <end position="214"/>
    </location>
</feature>
<reference evidence="2" key="1">
    <citation type="submission" date="2022-03" db="EMBL/GenBank/DDBJ databases">
        <title>Identification of a novel bacterium isolated from mangrove sediments.</title>
        <authorList>
            <person name="Pan X."/>
        </authorList>
    </citation>
    <scope>NUCLEOTIDE SEQUENCE</scope>
    <source>
        <strain evidence="2">B2580</strain>
    </source>
</reference>
<dbReference type="Gene3D" id="1.10.3730.20">
    <property type="match status" value="1"/>
</dbReference>
<feature type="transmembrane region" description="Helical" evidence="1">
    <location>
        <begin position="6"/>
        <end position="22"/>
    </location>
</feature>
<dbReference type="Proteomes" id="UP001162880">
    <property type="component" value="Unassembled WGS sequence"/>
</dbReference>
<comment type="caution">
    <text evidence="2">The sequence shown here is derived from an EMBL/GenBank/DDBJ whole genome shotgun (WGS) entry which is preliminary data.</text>
</comment>
<feature type="transmembrane region" description="Helical" evidence="1">
    <location>
        <begin position="252"/>
        <end position="272"/>
    </location>
</feature>
<dbReference type="SUPFAM" id="SSF103481">
    <property type="entry name" value="Multidrug resistance efflux transporter EmrE"/>
    <property type="match status" value="2"/>
</dbReference>
<dbReference type="InterPro" id="IPR037185">
    <property type="entry name" value="EmrE-like"/>
</dbReference>
<evidence type="ECO:0000313" key="2">
    <source>
        <dbReference type="EMBL" id="MCJ2177919.1"/>
    </source>
</evidence>
<keyword evidence="1" id="KW-1133">Transmembrane helix</keyword>
<sequence>MSVSPFLWVPFTLAAAMAQVFRNAFQSKLSARIGTIGGTQVRFVYGLPFAAVLLAIYLAIVPAPFPTIPPEALAWSFAGSVTQIVATALMLVVMAKRDFGVAYAYIKTEPVTVALLGLVLIGDRLPWLGWVAVLIVTIGVVMSSLRAGDDASQLAEWKPLVVGVASGALFGLTAICFRASIDLVPEGTFMMRSLVMLVVSLAIQSATLAVWFVVKDASGFWGSVREWRLSVVAGALGAIASAGWFISFSLTIAANVRTLALIEMPVVALVSRYVSGRWLTAREWAGFALITVGVALLMFAHAA</sequence>
<evidence type="ECO:0000256" key="1">
    <source>
        <dbReference type="SAM" id="Phobius"/>
    </source>
</evidence>
<proteinExistence type="predicted"/>
<keyword evidence="1" id="KW-0472">Membrane</keyword>
<accession>A0ABT0AYN8</accession>
<dbReference type="EMBL" id="JALHLE010000005">
    <property type="protein sequence ID" value="MCJ2177919.1"/>
    <property type="molecule type" value="Genomic_DNA"/>
</dbReference>
<organism evidence="2 3">
    <name type="scientific">Novosphingobium album</name>
    <name type="common">ex Hu et al. 2023</name>
    <dbReference type="NCBI Taxonomy" id="2930093"/>
    <lineage>
        <taxon>Bacteria</taxon>
        <taxon>Pseudomonadati</taxon>
        <taxon>Pseudomonadota</taxon>
        <taxon>Alphaproteobacteria</taxon>
        <taxon>Sphingomonadales</taxon>
        <taxon>Sphingomonadaceae</taxon>
        <taxon>Novosphingobium</taxon>
    </lineage>
</organism>
<feature type="transmembrane region" description="Helical" evidence="1">
    <location>
        <begin position="160"/>
        <end position="181"/>
    </location>
</feature>
<feature type="transmembrane region" description="Helical" evidence="1">
    <location>
        <begin position="102"/>
        <end position="121"/>
    </location>
</feature>
<name>A0ABT0AYN8_9SPHN</name>
<feature type="transmembrane region" description="Helical" evidence="1">
    <location>
        <begin position="284"/>
        <end position="302"/>
    </location>
</feature>
<feature type="transmembrane region" description="Helical" evidence="1">
    <location>
        <begin position="72"/>
        <end position="95"/>
    </location>
</feature>
<feature type="transmembrane region" description="Helical" evidence="1">
    <location>
        <begin position="43"/>
        <end position="60"/>
    </location>
</feature>
<gene>
    <name evidence="2" type="ORF">MTR64_05045</name>
</gene>
<keyword evidence="1" id="KW-0812">Transmembrane</keyword>
<feature type="transmembrane region" description="Helical" evidence="1">
    <location>
        <begin position="127"/>
        <end position="148"/>
    </location>
</feature>
<keyword evidence="3" id="KW-1185">Reference proteome</keyword>
<evidence type="ECO:0000313" key="3">
    <source>
        <dbReference type="Proteomes" id="UP001162880"/>
    </source>
</evidence>